<dbReference type="HAMAP" id="MF_00528">
    <property type="entry name" value="Maf"/>
    <property type="match status" value="1"/>
</dbReference>
<accession>A0ABV2BS24</accession>
<dbReference type="PANTHER" id="PTHR43213:SF5">
    <property type="entry name" value="BIFUNCTIONAL DTTP_UTP PYROPHOSPHATASE_METHYLTRANSFERASE PROTEIN-RELATED"/>
    <property type="match status" value="1"/>
</dbReference>
<reference evidence="1 2" key="1">
    <citation type="submission" date="2024-06" db="EMBL/GenBank/DDBJ databases">
        <authorList>
            <person name="Li F."/>
        </authorList>
    </citation>
    <scope>NUCLEOTIDE SEQUENCE [LARGE SCALE GENOMIC DNA]</scope>
    <source>
        <strain evidence="1 2">GXAS 311</strain>
    </source>
</reference>
<organism evidence="1 2">
    <name type="scientific">Aliikangiella maris</name>
    <dbReference type="NCBI Taxonomy" id="3162458"/>
    <lineage>
        <taxon>Bacteria</taxon>
        <taxon>Pseudomonadati</taxon>
        <taxon>Pseudomonadota</taxon>
        <taxon>Gammaproteobacteria</taxon>
        <taxon>Oceanospirillales</taxon>
        <taxon>Pleioneaceae</taxon>
        <taxon>Aliikangiella</taxon>
    </lineage>
</organism>
<gene>
    <name evidence="1" type="ORF">ABVT43_06395</name>
</gene>
<protein>
    <submittedName>
        <fullName evidence="1">Maf family protein</fullName>
        <ecNumber evidence="1">3.6.1.-</ecNumber>
    </submittedName>
</protein>
<dbReference type="Pfam" id="PF02545">
    <property type="entry name" value="Maf"/>
    <property type="match status" value="1"/>
</dbReference>
<keyword evidence="1" id="KW-0378">Hydrolase</keyword>
<evidence type="ECO:0000313" key="2">
    <source>
        <dbReference type="Proteomes" id="UP001548189"/>
    </source>
</evidence>
<keyword evidence="2" id="KW-1185">Reference proteome</keyword>
<evidence type="ECO:0000313" key="1">
    <source>
        <dbReference type="EMBL" id="MET1254746.1"/>
    </source>
</evidence>
<dbReference type="EC" id="3.6.1.-" evidence="1"/>
<dbReference type="EMBL" id="JBEVCJ010000005">
    <property type="protein sequence ID" value="MET1254746.1"/>
    <property type="molecule type" value="Genomic_DNA"/>
</dbReference>
<dbReference type="Proteomes" id="UP001548189">
    <property type="component" value="Unassembled WGS sequence"/>
</dbReference>
<dbReference type="SUPFAM" id="SSF52972">
    <property type="entry name" value="ITPase-like"/>
    <property type="match status" value="1"/>
</dbReference>
<dbReference type="PIRSF" id="PIRSF006305">
    <property type="entry name" value="Maf"/>
    <property type="match status" value="1"/>
</dbReference>
<dbReference type="NCBIfam" id="TIGR00172">
    <property type="entry name" value="maf"/>
    <property type="match status" value="1"/>
</dbReference>
<dbReference type="Gene3D" id="3.90.950.10">
    <property type="match status" value="1"/>
</dbReference>
<proteinExistence type="inferred from homology"/>
<comment type="caution">
    <text evidence="1">The sequence shown here is derived from an EMBL/GenBank/DDBJ whole genome shotgun (WGS) entry which is preliminary data.</text>
</comment>
<dbReference type="CDD" id="cd00555">
    <property type="entry name" value="Maf"/>
    <property type="match status" value="1"/>
</dbReference>
<dbReference type="GO" id="GO:0016787">
    <property type="term" value="F:hydrolase activity"/>
    <property type="evidence" value="ECO:0007669"/>
    <property type="project" value="UniProtKB-KW"/>
</dbReference>
<dbReference type="InterPro" id="IPR003697">
    <property type="entry name" value="Maf-like"/>
</dbReference>
<sequence>MKLSQPIPCSVESIYPVPIILASRSPRRQALLMQIQIAFELFDQNIDETVYHQELAIDYVKRMAHEKAQDAWQRITELKSQINSDTVDIYQQIPLPLLAVLSADTCIALDNHILGKPEDAKSAESMILSLSGRSHQVMSSVAIATHEGIFSLTSITDVEFCHLSQGEAERYCQSGEGLDKAGAYAIQGIAAKFIKSIRGSYSGVVGLPLFETRLLLDRHFKVDS</sequence>
<dbReference type="InterPro" id="IPR029001">
    <property type="entry name" value="ITPase-like_fam"/>
</dbReference>
<name>A0ABV2BS24_9GAMM</name>
<dbReference type="PANTHER" id="PTHR43213">
    <property type="entry name" value="BIFUNCTIONAL DTTP/UTP PYROPHOSPHATASE/METHYLTRANSFERASE PROTEIN-RELATED"/>
    <property type="match status" value="1"/>
</dbReference>